<accession>A0A1B7MH66</accession>
<dbReference type="InParanoid" id="A0A1B7MH66"/>
<feature type="chain" id="PRO_5008597353" evidence="1">
    <location>
        <begin position="23"/>
        <end position="87"/>
    </location>
</feature>
<dbReference type="EMBL" id="KV449183">
    <property type="protein sequence ID" value="OAX31929.1"/>
    <property type="molecule type" value="Genomic_DNA"/>
</dbReference>
<name>A0A1B7MH66_9AGAM</name>
<dbReference type="OrthoDB" id="2606864at2759"/>
<dbReference type="AlphaFoldDB" id="A0A1B7MH66"/>
<protein>
    <submittedName>
        <fullName evidence="2">Uncharacterized protein</fullName>
    </submittedName>
</protein>
<dbReference type="Proteomes" id="UP000092154">
    <property type="component" value="Unassembled WGS sequence"/>
</dbReference>
<evidence type="ECO:0000313" key="3">
    <source>
        <dbReference type="Proteomes" id="UP000092154"/>
    </source>
</evidence>
<proteinExistence type="predicted"/>
<gene>
    <name evidence="2" type="ORF">K503DRAFT_870420</name>
</gene>
<evidence type="ECO:0000256" key="1">
    <source>
        <dbReference type="SAM" id="SignalP"/>
    </source>
</evidence>
<organism evidence="2 3">
    <name type="scientific">Rhizopogon vinicolor AM-OR11-026</name>
    <dbReference type="NCBI Taxonomy" id="1314800"/>
    <lineage>
        <taxon>Eukaryota</taxon>
        <taxon>Fungi</taxon>
        <taxon>Dikarya</taxon>
        <taxon>Basidiomycota</taxon>
        <taxon>Agaricomycotina</taxon>
        <taxon>Agaricomycetes</taxon>
        <taxon>Agaricomycetidae</taxon>
        <taxon>Boletales</taxon>
        <taxon>Suillineae</taxon>
        <taxon>Rhizopogonaceae</taxon>
        <taxon>Rhizopogon</taxon>
    </lineage>
</organism>
<keyword evidence="1" id="KW-0732">Signal</keyword>
<keyword evidence="3" id="KW-1185">Reference proteome</keyword>
<sequence length="87" mass="9070">MKFISLTTIIMSTAVLAEIATASDPNGGPCARANHFECGVLTSFNDGSAFLFFCFADHSLLVDELCSCPTCCSVTDGGTGADTFECT</sequence>
<evidence type="ECO:0000313" key="2">
    <source>
        <dbReference type="EMBL" id="OAX31929.1"/>
    </source>
</evidence>
<feature type="signal peptide" evidence="1">
    <location>
        <begin position="1"/>
        <end position="22"/>
    </location>
</feature>
<reference evidence="2 3" key="1">
    <citation type="submission" date="2016-06" db="EMBL/GenBank/DDBJ databases">
        <title>Comparative genomics of the ectomycorrhizal sister species Rhizopogon vinicolor and Rhizopogon vesiculosus (Basidiomycota: Boletales) reveals a divergence of the mating type B locus.</title>
        <authorList>
            <consortium name="DOE Joint Genome Institute"/>
            <person name="Mujic A.B."/>
            <person name="Kuo A."/>
            <person name="Tritt A."/>
            <person name="Lipzen A."/>
            <person name="Chen C."/>
            <person name="Johnson J."/>
            <person name="Sharma A."/>
            <person name="Barry K."/>
            <person name="Grigoriev I.V."/>
            <person name="Spatafora J.W."/>
        </authorList>
    </citation>
    <scope>NUCLEOTIDE SEQUENCE [LARGE SCALE GENOMIC DNA]</scope>
    <source>
        <strain evidence="2 3">AM-OR11-026</strain>
    </source>
</reference>